<feature type="domain" description="Alanine racemase C-terminal" evidence="8">
    <location>
        <begin position="254"/>
        <end position="380"/>
    </location>
</feature>
<evidence type="ECO:0000256" key="6">
    <source>
        <dbReference type="ARBA" id="ARBA00023235"/>
    </source>
</evidence>
<evidence type="ECO:0000256" key="3">
    <source>
        <dbReference type="ARBA" id="ARBA00007880"/>
    </source>
</evidence>
<comment type="catalytic activity">
    <reaction evidence="1 7">
        <text>L-alanine = D-alanine</text>
        <dbReference type="Rhea" id="RHEA:20249"/>
        <dbReference type="ChEBI" id="CHEBI:57416"/>
        <dbReference type="ChEBI" id="CHEBI:57972"/>
        <dbReference type="EC" id="5.1.1.1"/>
    </reaction>
</comment>
<organism evidence="9 10">
    <name type="scientific">Bradyrhizobium brasilense</name>
    <dbReference type="NCBI Taxonomy" id="1419277"/>
    <lineage>
        <taxon>Bacteria</taxon>
        <taxon>Pseudomonadati</taxon>
        <taxon>Pseudomonadota</taxon>
        <taxon>Alphaproteobacteria</taxon>
        <taxon>Hyphomicrobiales</taxon>
        <taxon>Nitrobacteraceae</taxon>
        <taxon>Bradyrhizobium</taxon>
    </lineage>
</organism>
<dbReference type="PANTHER" id="PTHR30511:SF0">
    <property type="entry name" value="ALANINE RACEMASE, CATABOLIC-RELATED"/>
    <property type="match status" value="1"/>
</dbReference>
<feature type="binding site" evidence="7">
    <location>
        <position position="323"/>
    </location>
    <ligand>
        <name>substrate</name>
    </ligand>
</feature>
<evidence type="ECO:0000256" key="2">
    <source>
        <dbReference type="ARBA" id="ARBA00001933"/>
    </source>
</evidence>
<dbReference type="InterPro" id="IPR011079">
    <property type="entry name" value="Ala_racemase_C"/>
</dbReference>
<dbReference type="InterPro" id="IPR029066">
    <property type="entry name" value="PLP-binding_barrel"/>
</dbReference>
<feature type="modified residue" description="N6-(pyridoxal phosphate)lysine" evidence="7">
    <location>
        <position position="55"/>
    </location>
</feature>
<accession>A0ABY8JF49</accession>
<comment type="cofactor">
    <cofactor evidence="2 7">
        <name>pyridoxal 5'-phosphate</name>
        <dbReference type="ChEBI" id="CHEBI:597326"/>
    </cofactor>
</comment>
<dbReference type="PANTHER" id="PTHR30511">
    <property type="entry name" value="ALANINE RACEMASE"/>
    <property type="match status" value="1"/>
</dbReference>
<evidence type="ECO:0000256" key="4">
    <source>
        <dbReference type="ARBA" id="ARBA00013089"/>
    </source>
</evidence>
<dbReference type="EMBL" id="CP121646">
    <property type="protein sequence ID" value="WFU62412.1"/>
    <property type="molecule type" value="Genomic_DNA"/>
</dbReference>
<gene>
    <name evidence="9" type="primary">alr</name>
    <name evidence="9" type="ORF">QA636_33700</name>
</gene>
<evidence type="ECO:0000313" key="10">
    <source>
        <dbReference type="Proteomes" id="UP001221546"/>
    </source>
</evidence>
<feature type="binding site" evidence="7">
    <location>
        <position position="154"/>
    </location>
    <ligand>
        <name>substrate</name>
    </ligand>
</feature>
<dbReference type="SUPFAM" id="SSF51419">
    <property type="entry name" value="PLP-binding barrel"/>
    <property type="match status" value="1"/>
</dbReference>
<dbReference type="RefSeq" id="WP_310885103.1">
    <property type="nucleotide sequence ID" value="NZ_CP121646.1"/>
</dbReference>
<keyword evidence="6 7" id="KW-0413">Isomerase</keyword>
<dbReference type="CDD" id="cd00430">
    <property type="entry name" value="PLPDE_III_AR"/>
    <property type="match status" value="1"/>
</dbReference>
<dbReference type="SMART" id="SM01005">
    <property type="entry name" value="Ala_racemase_C"/>
    <property type="match status" value="1"/>
</dbReference>
<dbReference type="InterPro" id="IPR009006">
    <property type="entry name" value="Ala_racemase/Decarboxylase_C"/>
</dbReference>
<comment type="similarity">
    <text evidence="3 7">Belongs to the alanine racemase family.</text>
</comment>
<dbReference type="InterPro" id="IPR000821">
    <property type="entry name" value="Ala_racemase"/>
</dbReference>
<comment type="function">
    <text evidence="7">Catalyzes the interconversion of L-alanine and D-alanine. May also act on other amino acids.</text>
</comment>
<dbReference type="GO" id="GO:0008784">
    <property type="term" value="F:alanine racemase activity"/>
    <property type="evidence" value="ECO:0007669"/>
    <property type="project" value="UniProtKB-EC"/>
</dbReference>
<dbReference type="EC" id="5.1.1.1" evidence="4 7"/>
<keyword evidence="5 7" id="KW-0663">Pyridoxal phosphate</keyword>
<dbReference type="Pfam" id="PF01168">
    <property type="entry name" value="Ala_racemase_N"/>
    <property type="match status" value="1"/>
</dbReference>
<evidence type="ECO:0000256" key="5">
    <source>
        <dbReference type="ARBA" id="ARBA00022898"/>
    </source>
</evidence>
<dbReference type="InterPro" id="IPR001608">
    <property type="entry name" value="Ala_racemase_N"/>
</dbReference>
<comment type="pathway">
    <text evidence="7">Amino-acid biosynthesis; D-alanine biosynthesis; D-alanine from L-alanine: step 1/1.</text>
</comment>
<feature type="active site" description="Proton acceptor; specific for D-alanine" evidence="7">
    <location>
        <position position="55"/>
    </location>
</feature>
<evidence type="ECO:0000313" key="9">
    <source>
        <dbReference type="EMBL" id="WFU62412.1"/>
    </source>
</evidence>
<evidence type="ECO:0000256" key="1">
    <source>
        <dbReference type="ARBA" id="ARBA00000316"/>
    </source>
</evidence>
<protein>
    <recommendedName>
        <fullName evidence="4 7">Alanine racemase</fullName>
        <ecNumber evidence="4 7">5.1.1.1</ecNumber>
    </recommendedName>
</protein>
<dbReference type="Pfam" id="PF00842">
    <property type="entry name" value="Ala_racemase_C"/>
    <property type="match status" value="1"/>
</dbReference>
<feature type="active site" description="Proton acceptor; specific for L-alanine" evidence="7">
    <location>
        <position position="275"/>
    </location>
</feature>
<dbReference type="Proteomes" id="UP001221546">
    <property type="component" value="Chromosome"/>
</dbReference>
<evidence type="ECO:0000256" key="7">
    <source>
        <dbReference type="HAMAP-Rule" id="MF_01201"/>
    </source>
</evidence>
<dbReference type="PRINTS" id="PR00992">
    <property type="entry name" value="ALARACEMASE"/>
</dbReference>
<dbReference type="Gene3D" id="3.20.20.10">
    <property type="entry name" value="Alanine racemase"/>
    <property type="match status" value="1"/>
</dbReference>
<dbReference type="SUPFAM" id="SSF50621">
    <property type="entry name" value="Alanine racemase C-terminal domain-like"/>
    <property type="match status" value="1"/>
</dbReference>
<dbReference type="InterPro" id="IPR020622">
    <property type="entry name" value="Ala_racemase_pyridoxalP-BS"/>
</dbReference>
<name>A0ABY8JF49_9BRAD</name>
<dbReference type="NCBIfam" id="TIGR00492">
    <property type="entry name" value="alr"/>
    <property type="match status" value="1"/>
</dbReference>
<dbReference type="PROSITE" id="PS00395">
    <property type="entry name" value="ALANINE_RACEMASE"/>
    <property type="match status" value="1"/>
</dbReference>
<proteinExistence type="inferred from homology"/>
<sequence length="382" mass="41567">MPDTIGIEANPYHKLADVGCETSRSTMIVDLSAIEANYRKCQALAPHSACGAVVKADAYGLGAARVAPFLAYLGCAHFFVTDVAEGIALRDVLPSSAKIYMLHGAMPGTELAAEQHNLLPILNSREQLEAWLRHCRLRNRALPAGIHVDTGLSRLGFPIDELHTIAENKGGLSELPVVLFMSQLACAEWRNEISLQQLNRFRRLSHLFPNASLSLSNSAGLFAGCEFHFDLIRSGGGIFGFSTADDPDFKPAQVVRLRTQIIQCRKLEHGEAIGYLRSYTVKKRMRVATAAIGYADGFPRTLGNRGHVFICGSRAPIVGFVSMDLITIDVTNLPESWTLPGTVVDLICPEQTVGDLASAAKMLSDELTTGIGQRCRRLYVSS</sequence>
<reference evidence="9 10" key="1">
    <citation type="submission" date="2023-04" db="EMBL/GenBank/DDBJ databases">
        <title>Australian commercial rhizobial inoculants.</title>
        <authorList>
            <person name="Kohlmeier M.G."/>
            <person name="O'Hara G.W."/>
            <person name="Colombi E."/>
            <person name="Ramsay J.P."/>
            <person name="Terpolilli J."/>
        </authorList>
    </citation>
    <scope>NUCLEOTIDE SEQUENCE [LARGE SCALE GENOMIC DNA]</scope>
    <source>
        <strain evidence="9 10">CB627</strain>
    </source>
</reference>
<keyword evidence="10" id="KW-1185">Reference proteome</keyword>
<dbReference type="Gene3D" id="2.40.37.10">
    <property type="entry name" value="Lyase, Ornithine Decarboxylase, Chain A, domain 1"/>
    <property type="match status" value="1"/>
</dbReference>
<dbReference type="HAMAP" id="MF_01201">
    <property type="entry name" value="Ala_racemase"/>
    <property type="match status" value="1"/>
</dbReference>
<evidence type="ECO:0000259" key="8">
    <source>
        <dbReference type="SMART" id="SM01005"/>
    </source>
</evidence>